<dbReference type="InterPro" id="IPR024455">
    <property type="entry name" value="Phage_capsid"/>
</dbReference>
<feature type="domain" description="Phage capsid-like C-terminal" evidence="3">
    <location>
        <begin position="133"/>
        <end position="405"/>
    </location>
</feature>
<evidence type="ECO:0000313" key="4">
    <source>
        <dbReference type="EMBL" id="AZR07887.1"/>
    </source>
</evidence>
<gene>
    <name evidence="4" type="ORF">EBQ10_08080</name>
</gene>
<organism evidence="4 5">
    <name type="scientific">Trueperella pyogenes</name>
    <dbReference type="NCBI Taxonomy" id="1661"/>
    <lineage>
        <taxon>Bacteria</taxon>
        <taxon>Bacillati</taxon>
        <taxon>Actinomycetota</taxon>
        <taxon>Actinomycetes</taxon>
        <taxon>Actinomycetales</taxon>
        <taxon>Actinomycetaceae</taxon>
        <taxon>Trueperella</taxon>
    </lineage>
</organism>
<comment type="subcellular location">
    <subcellularLocation>
        <location evidence="1">Virion</location>
    </subcellularLocation>
</comment>
<sequence length="410" mass="44953">MMTMTTTDLYARRAAAWEAAKAFLDERRDAETGCLTAEDDAQYARMEAEIEDLTREIARNERAEALDNQLARATRPPLTARPGMNTSVFHTDEGEPAGRASATYKRAFWDAMRLNHSPAEVRNALSVGTDTEGGYLVPDEFERTLVDTLADQNIMRTLAKVITTTSGDRKIPVVATHGSAAWLDEGKPYTESDDTFNQVTLSAFKLGTFLKVSEELLNDSAFDIEAYLASEFARRMGAAEEEAFINGDGSGKPTGVFHATSGAQSTVTTAKATDITADDLIDLHYALRAPYRKNAVWLMNDATVKTVRKLKDTTGQYLWQPALTAGEPDTILGRPVHTSTFVPEIKAGARTVAFGDLSYYWIADRVGRSFKRLNELFATTGQVGFLASQRLDGKLIVPEAVQVLTQKASA</sequence>
<reference evidence="4 5" key="1">
    <citation type="submission" date="2018-11" db="EMBL/GenBank/DDBJ databases">
        <title>Multidrug-resistant genes are associated with an 42-kb island TGI1 carrying a complex class 1 integron in a Trueperella pyogenes.</title>
        <authorList>
            <person name="Dong W."/>
        </authorList>
    </citation>
    <scope>NUCLEOTIDE SEQUENCE [LARGE SCALE GENOMIC DNA]</scope>
    <source>
        <strain evidence="4 5">TP4</strain>
    </source>
</reference>
<dbReference type="AlphaFoldDB" id="A0A3S9QPK7"/>
<accession>A0A3S9QPK7</accession>
<dbReference type="SUPFAM" id="SSF56563">
    <property type="entry name" value="Major capsid protein gp5"/>
    <property type="match status" value="1"/>
</dbReference>
<proteinExistence type="predicted"/>
<dbReference type="EMBL" id="CP033905">
    <property type="protein sequence ID" value="AZR07887.1"/>
    <property type="molecule type" value="Genomic_DNA"/>
</dbReference>
<dbReference type="Proteomes" id="UP000275951">
    <property type="component" value="Chromosome"/>
</dbReference>
<evidence type="ECO:0000256" key="1">
    <source>
        <dbReference type="ARBA" id="ARBA00004328"/>
    </source>
</evidence>
<evidence type="ECO:0000313" key="5">
    <source>
        <dbReference type="Proteomes" id="UP000275951"/>
    </source>
</evidence>
<feature type="coiled-coil region" evidence="2">
    <location>
        <begin position="36"/>
        <end position="63"/>
    </location>
</feature>
<dbReference type="Gene3D" id="3.30.2400.10">
    <property type="entry name" value="Major capsid protein gp5"/>
    <property type="match status" value="1"/>
</dbReference>
<dbReference type="Gene3D" id="3.30.2320.10">
    <property type="entry name" value="hypothetical protein PF0899 domain"/>
    <property type="match status" value="1"/>
</dbReference>
<name>A0A3S9QPK7_9ACTO</name>
<dbReference type="NCBIfam" id="TIGR01554">
    <property type="entry name" value="major_cap_HK97"/>
    <property type="match status" value="1"/>
</dbReference>
<evidence type="ECO:0000259" key="3">
    <source>
        <dbReference type="Pfam" id="PF05065"/>
    </source>
</evidence>
<protein>
    <submittedName>
        <fullName evidence="4">Phage major capsid protein</fullName>
    </submittedName>
</protein>
<dbReference type="Pfam" id="PF05065">
    <property type="entry name" value="Phage_capsid"/>
    <property type="match status" value="1"/>
</dbReference>
<dbReference type="InterPro" id="IPR054612">
    <property type="entry name" value="Phage_capsid-like_C"/>
</dbReference>
<evidence type="ECO:0000256" key="2">
    <source>
        <dbReference type="SAM" id="Coils"/>
    </source>
</evidence>
<keyword evidence="2" id="KW-0175">Coiled coil</keyword>